<dbReference type="Proteomes" id="UP001519460">
    <property type="component" value="Unassembled WGS sequence"/>
</dbReference>
<keyword evidence="4 7" id="KW-0560">Oxidoreductase</keyword>
<keyword evidence="9" id="KW-1185">Reference proteome</keyword>
<evidence type="ECO:0000256" key="6">
    <source>
        <dbReference type="ARBA" id="ARBA00043906"/>
    </source>
</evidence>
<dbReference type="EMBL" id="JACVVK020000551">
    <property type="protein sequence ID" value="KAK7466667.1"/>
    <property type="molecule type" value="Genomic_DNA"/>
</dbReference>
<name>A0ABD0JA00_9CAEN</name>
<evidence type="ECO:0000256" key="3">
    <source>
        <dbReference type="ARBA" id="ARBA00022723"/>
    </source>
</evidence>
<dbReference type="SUPFAM" id="SSF48264">
    <property type="entry name" value="Cytochrome P450"/>
    <property type="match status" value="1"/>
</dbReference>
<keyword evidence="2 7" id="KW-0349">Heme</keyword>
<dbReference type="PANTHER" id="PTHR24302:SF15">
    <property type="entry name" value="FATTY-ACID PEROXYGENASE"/>
    <property type="match status" value="1"/>
</dbReference>
<dbReference type="PANTHER" id="PTHR24302">
    <property type="entry name" value="CYTOCHROME P450 FAMILY 3"/>
    <property type="match status" value="1"/>
</dbReference>
<dbReference type="InterPro" id="IPR001128">
    <property type="entry name" value="Cyt_P450"/>
</dbReference>
<evidence type="ECO:0000313" key="9">
    <source>
        <dbReference type="Proteomes" id="UP001519460"/>
    </source>
</evidence>
<dbReference type="Gene3D" id="1.10.630.10">
    <property type="entry name" value="Cytochrome P450"/>
    <property type="match status" value="1"/>
</dbReference>
<accession>A0ABD0JA00</accession>
<comment type="similarity">
    <text evidence="1 7">Belongs to the cytochrome P450 family.</text>
</comment>
<evidence type="ECO:0008006" key="10">
    <source>
        <dbReference type="Google" id="ProtNLM"/>
    </source>
</evidence>
<gene>
    <name evidence="8" type="ORF">BaRGS_00037234</name>
</gene>
<evidence type="ECO:0000256" key="5">
    <source>
        <dbReference type="ARBA" id="ARBA00023004"/>
    </source>
</evidence>
<keyword evidence="3 7" id="KW-0479">Metal-binding</keyword>
<comment type="function">
    <text evidence="6">Cytochromes P450 are a group of heme-thiolate monooxygenases. They oxidize a variety of structurally unrelated compounds, including steroids, fatty acids, and xenobiotics.</text>
</comment>
<organism evidence="8 9">
    <name type="scientific">Batillaria attramentaria</name>
    <dbReference type="NCBI Taxonomy" id="370345"/>
    <lineage>
        <taxon>Eukaryota</taxon>
        <taxon>Metazoa</taxon>
        <taxon>Spiralia</taxon>
        <taxon>Lophotrochozoa</taxon>
        <taxon>Mollusca</taxon>
        <taxon>Gastropoda</taxon>
        <taxon>Caenogastropoda</taxon>
        <taxon>Sorbeoconcha</taxon>
        <taxon>Cerithioidea</taxon>
        <taxon>Batillariidae</taxon>
        <taxon>Batillaria</taxon>
    </lineage>
</organism>
<sequence>MKSAPIRLPFVRRVDPVEGRLWLAEHEVSANQPSSRMLCNYTRVAIECAVLNNTSVTVTQEAAEAGMLVPTLIRQRQSERPRTAAEDTEFGGCHVTKGMRMRMLVPIICVHRDPTIWPDPLRHTPEARATRHPFAFLPFGLGPRNCIGMIGTAGDPYGHRYHPAALHTRPL</sequence>
<keyword evidence="7" id="KW-0503">Monooxygenase</keyword>
<dbReference type="PROSITE" id="PS00086">
    <property type="entry name" value="CYTOCHROME_P450"/>
    <property type="match status" value="1"/>
</dbReference>
<dbReference type="InterPro" id="IPR036396">
    <property type="entry name" value="Cyt_P450_sf"/>
</dbReference>
<dbReference type="GO" id="GO:0004497">
    <property type="term" value="F:monooxygenase activity"/>
    <property type="evidence" value="ECO:0007669"/>
    <property type="project" value="UniProtKB-KW"/>
</dbReference>
<evidence type="ECO:0000256" key="7">
    <source>
        <dbReference type="RuleBase" id="RU000461"/>
    </source>
</evidence>
<evidence type="ECO:0000313" key="8">
    <source>
        <dbReference type="EMBL" id="KAK7466667.1"/>
    </source>
</evidence>
<protein>
    <recommendedName>
        <fullName evidence="10">Cytochrome P450</fullName>
    </recommendedName>
</protein>
<evidence type="ECO:0000256" key="4">
    <source>
        <dbReference type="ARBA" id="ARBA00023002"/>
    </source>
</evidence>
<comment type="caution">
    <text evidence="8">The sequence shown here is derived from an EMBL/GenBank/DDBJ whole genome shotgun (WGS) entry which is preliminary data.</text>
</comment>
<dbReference type="AlphaFoldDB" id="A0ABD0JA00"/>
<dbReference type="GO" id="GO:0046872">
    <property type="term" value="F:metal ion binding"/>
    <property type="evidence" value="ECO:0007669"/>
    <property type="project" value="UniProtKB-KW"/>
</dbReference>
<evidence type="ECO:0000256" key="1">
    <source>
        <dbReference type="ARBA" id="ARBA00010617"/>
    </source>
</evidence>
<dbReference type="Pfam" id="PF00067">
    <property type="entry name" value="p450"/>
    <property type="match status" value="1"/>
</dbReference>
<reference evidence="8 9" key="1">
    <citation type="journal article" date="2023" name="Sci. Data">
        <title>Genome assembly of the Korean intertidal mud-creeper Batillaria attramentaria.</title>
        <authorList>
            <person name="Patra A.K."/>
            <person name="Ho P.T."/>
            <person name="Jun S."/>
            <person name="Lee S.J."/>
            <person name="Kim Y."/>
            <person name="Won Y.J."/>
        </authorList>
    </citation>
    <scope>NUCLEOTIDE SEQUENCE [LARGE SCALE GENOMIC DNA]</scope>
    <source>
        <strain evidence="8">Wonlab-2016</strain>
    </source>
</reference>
<proteinExistence type="inferred from homology"/>
<dbReference type="InterPro" id="IPR050705">
    <property type="entry name" value="Cytochrome_P450_3A"/>
</dbReference>
<dbReference type="InterPro" id="IPR017972">
    <property type="entry name" value="Cyt_P450_CS"/>
</dbReference>
<evidence type="ECO:0000256" key="2">
    <source>
        <dbReference type="ARBA" id="ARBA00022617"/>
    </source>
</evidence>
<keyword evidence="5 7" id="KW-0408">Iron</keyword>